<evidence type="ECO:0000259" key="2">
    <source>
        <dbReference type="Pfam" id="PF26644"/>
    </source>
</evidence>
<name>A0A6P7F0N9_DIAVI</name>
<dbReference type="EnsemblMetazoa" id="XM_028273333.1">
    <property type="protein sequence ID" value="XP_028129134.1"/>
    <property type="gene ID" value="LOC114325303"/>
</dbReference>
<keyword evidence="1" id="KW-0732">Signal</keyword>
<gene>
    <name evidence="5" type="primary">LOC114325303</name>
</gene>
<dbReference type="InterPro" id="IPR058250">
    <property type="entry name" value="CCC"/>
</dbReference>
<evidence type="ECO:0000313" key="4">
    <source>
        <dbReference type="Proteomes" id="UP001652700"/>
    </source>
</evidence>
<organism evidence="5">
    <name type="scientific">Diabrotica virgifera virgifera</name>
    <name type="common">western corn rootworm</name>
    <dbReference type="NCBI Taxonomy" id="50390"/>
    <lineage>
        <taxon>Eukaryota</taxon>
        <taxon>Metazoa</taxon>
        <taxon>Ecdysozoa</taxon>
        <taxon>Arthropoda</taxon>
        <taxon>Hexapoda</taxon>
        <taxon>Insecta</taxon>
        <taxon>Pterygota</taxon>
        <taxon>Neoptera</taxon>
        <taxon>Endopterygota</taxon>
        <taxon>Coleoptera</taxon>
        <taxon>Polyphaga</taxon>
        <taxon>Cucujiformia</taxon>
        <taxon>Chrysomeloidea</taxon>
        <taxon>Chrysomelidae</taxon>
        <taxon>Galerucinae</taxon>
        <taxon>Diabroticina</taxon>
        <taxon>Diabroticites</taxon>
        <taxon>Diabrotica</taxon>
    </lineage>
</organism>
<dbReference type="GeneID" id="114325303"/>
<dbReference type="AlphaFoldDB" id="A0A6P7F0N9"/>
<dbReference type="RefSeq" id="XP_028129134.1">
    <property type="nucleotide sequence ID" value="XM_028273333.1"/>
</dbReference>
<feature type="signal peptide" evidence="1">
    <location>
        <begin position="1"/>
        <end position="22"/>
    </location>
</feature>
<evidence type="ECO:0000313" key="5">
    <source>
        <dbReference type="RefSeq" id="XP_028129134.1"/>
    </source>
</evidence>
<dbReference type="Pfam" id="PF26644">
    <property type="entry name" value="CCC"/>
    <property type="match status" value="1"/>
</dbReference>
<dbReference type="OrthoDB" id="8112830at2759"/>
<reference evidence="3" key="2">
    <citation type="submission" date="2025-05" db="UniProtKB">
        <authorList>
            <consortium name="EnsemblMetazoa"/>
        </authorList>
    </citation>
    <scope>IDENTIFICATION</scope>
</reference>
<dbReference type="Proteomes" id="UP001652700">
    <property type="component" value="Unplaced"/>
</dbReference>
<evidence type="ECO:0000256" key="1">
    <source>
        <dbReference type="SAM" id="SignalP"/>
    </source>
</evidence>
<feature type="domain" description="CCC" evidence="2">
    <location>
        <begin position="54"/>
        <end position="122"/>
    </location>
</feature>
<keyword evidence="4" id="KW-1185">Reference proteome</keyword>
<feature type="chain" id="PRO_5027611241" evidence="1">
    <location>
        <begin position="23"/>
        <end position="126"/>
    </location>
</feature>
<protein>
    <submittedName>
        <fullName evidence="5">Uncharacterized protein LOC114325303</fullName>
    </submittedName>
</protein>
<proteinExistence type="predicted"/>
<dbReference type="InParanoid" id="A0A6P7F0N9"/>
<reference evidence="5" key="1">
    <citation type="submission" date="2025-04" db="UniProtKB">
        <authorList>
            <consortium name="RefSeq"/>
        </authorList>
    </citation>
    <scope>IDENTIFICATION</scope>
    <source>
        <tissue evidence="5">Whole insect</tissue>
    </source>
</reference>
<sequence length="126" mass="14232">MMKIFEIISIIVVFIICSTVEAYTVYPSGLDVPVSIAGNIPVVSNPIDLFRDGLKRRCPVCDPSVYSYCTDKLLHDSCCCYNSNNPYDQLPYQCKYADCSFLHANTCQEHKLITACCCTSLYLYKK</sequence>
<dbReference type="KEGG" id="dvv:114325303"/>
<accession>A0A6P7F0N9</accession>
<evidence type="ECO:0000313" key="3">
    <source>
        <dbReference type="EnsemblMetazoa" id="XP_028129134.1"/>
    </source>
</evidence>